<organism evidence="1 2">
    <name type="scientific">Corallincola holothuriorum</name>
    <dbReference type="NCBI Taxonomy" id="2282215"/>
    <lineage>
        <taxon>Bacteria</taxon>
        <taxon>Pseudomonadati</taxon>
        <taxon>Pseudomonadota</taxon>
        <taxon>Gammaproteobacteria</taxon>
        <taxon>Alteromonadales</taxon>
        <taxon>Psychromonadaceae</taxon>
        <taxon>Corallincola</taxon>
    </lineage>
</organism>
<dbReference type="PANTHER" id="PTHR30037:SF3">
    <property type="entry name" value="BLR0857 PROTEIN"/>
    <property type="match status" value="1"/>
</dbReference>
<dbReference type="EMBL" id="QPID01000014">
    <property type="protein sequence ID" value="RCU43803.1"/>
    <property type="molecule type" value="Genomic_DNA"/>
</dbReference>
<proteinExistence type="predicted"/>
<dbReference type="RefSeq" id="WP_114339873.1">
    <property type="nucleotide sequence ID" value="NZ_QPID01000014.1"/>
</dbReference>
<evidence type="ECO:0000313" key="1">
    <source>
        <dbReference type="EMBL" id="RCU43803.1"/>
    </source>
</evidence>
<dbReference type="GO" id="GO:0006284">
    <property type="term" value="P:base-excision repair"/>
    <property type="evidence" value="ECO:0007669"/>
    <property type="project" value="InterPro"/>
</dbReference>
<evidence type="ECO:0000313" key="2">
    <source>
        <dbReference type="Proteomes" id="UP000252558"/>
    </source>
</evidence>
<dbReference type="InterPro" id="IPR011257">
    <property type="entry name" value="DNA_glycosylase"/>
</dbReference>
<protein>
    <submittedName>
        <fullName evidence="1">DNA-3-methyladenine glycosylase I</fullName>
    </submittedName>
</protein>
<accession>A0A368N137</accession>
<dbReference type="InterPro" id="IPR005019">
    <property type="entry name" value="Adenine_glyco"/>
</dbReference>
<sequence length="231" mass="25978">MAIEVFDRIYQRAAERKGGERALEFLLSTPLNANELCQIPDHRYLSTMTKVIFQSGFVWRVIENKWPAFEEAFFGFEPEKMVMLGDAHIDRLLQDARIVRNGQKIATVPKNAQMILDVSKQHGSFAQFIADWPGTDITGLWLWLKKHGARLGGNSSAYLLRRMGKDTFVLSKDVVAHLIGAGVVDKAPSSQRDLKATQTAFNHWAEQSGRSLTEISQVIAYSVGDNRVQAE</sequence>
<dbReference type="AlphaFoldDB" id="A0A368N137"/>
<dbReference type="GO" id="GO:0008725">
    <property type="term" value="F:DNA-3-methyladenine glycosylase activity"/>
    <property type="evidence" value="ECO:0007669"/>
    <property type="project" value="InterPro"/>
</dbReference>
<dbReference type="Gene3D" id="1.10.340.30">
    <property type="entry name" value="Hypothetical protein, domain 2"/>
    <property type="match status" value="1"/>
</dbReference>
<dbReference type="Proteomes" id="UP000252558">
    <property type="component" value="Unassembled WGS sequence"/>
</dbReference>
<dbReference type="OrthoDB" id="9795156at2"/>
<dbReference type="SUPFAM" id="SSF48150">
    <property type="entry name" value="DNA-glycosylase"/>
    <property type="match status" value="1"/>
</dbReference>
<reference evidence="1 2" key="1">
    <citation type="submission" date="2018-07" db="EMBL/GenBank/DDBJ databases">
        <title>Corallincola holothuriorum sp. nov., a new facultative anaerobe isolated from sea cucumber Apostichopus japonicus.</title>
        <authorList>
            <person name="Xia H."/>
        </authorList>
    </citation>
    <scope>NUCLEOTIDE SEQUENCE [LARGE SCALE GENOMIC DNA]</scope>
    <source>
        <strain evidence="1 2">C4</strain>
    </source>
</reference>
<name>A0A368N137_9GAMM</name>
<gene>
    <name evidence="1" type="ORF">DU002_18145</name>
</gene>
<keyword evidence="2" id="KW-1185">Reference proteome</keyword>
<dbReference type="Pfam" id="PF03352">
    <property type="entry name" value="Adenine_glyco"/>
    <property type="match status" value="1"/>
</dbReference>
<dbReference type="InterPro" id="IPR052891">
    <property type="entry name" value="DNA-3mA_glycosylase"/>
</dbReference>
<dbReference type="PANTHER" id="PTHR30037">
    <property type="entry name" value="DNA-3-METHYLADENINE GLYCOSYLASE 1"/>
    <property type="match status" value="1"/>
</dbReference>
<comment type="caution">
    <text evidence="1">The sequence shown here is derived from an EMBL/GenBank/DDBJ whole genome shotgun (WGS) entry which is preliminary data.</text>
</comment>